<proteinExistence type="predicted"/>
<organism evidence="2 3">
    <name type="scientific">Cercospora beticola</name>
    <name type="common">Sugarbeet leaf spot fungus</name>
    <dbReference type="NCBI Taxonomy" id="122368"/>
    <lineage>
        <taxon>Eukaryota</taxon>
        <taxon>Fungi</taxon>
        <taxon>Dikarya</taxon>
        <taxon>Ascomycota</taxon>
        <taxon>Pezizomycotina</taxon>
        <taxon>Dothideomycetes</taxon>
        <taxon>Dothideomycetidae</taxon>
        <taxon>Mycosphaerellales</taxon>
        <taxon>Mycosphaerellaceae</taxon>
        <taxon>Cercospora</taxon>
    </lineage>
</organism>
<keyword evidence="1" id="KW-1133">Transmembrane helix</keyword>
<sequence length="37" mass="4132">MLTSSYRDSIIVFALLVTLLVGSYICVIAVILLYIVR</sequence>
<keyword evidence="1" id="KW-0812">Transmembrane</keyword>
<keyword evidence="1" id="KW-0472">Membrane</keyword>
<evidence type="ECO:0000313" key="3">
    <source>
        <dbReference type="Proteomes" id="UP000230605"/>
    </source>
</evidence>
<dbReference type="Proteomes" id="UP000230605">
    <property type="component" value="Unassembled WGS sequence"/>
</dbReference>
<reference evidence="2 3" key="1">
    <citation type="submission" date="2015-10" db="EMBL/GenBank/DDBJ databases">
        <title>The cercosporin biosynthetic gene cluster was horizontally transferred to several fungal lineages and shown to be expanded in Cercospora beticola based on microsynteny with recipient genomes.</title>
        <authorList>
            <person name="De Jonge R."/>
            <person name="Ebert M.K."/>
            <person name="Suttle J.C."/>
            <person name="Jurick Ii W.M."/>
            <person name="Secor G.A."/>
            <person name="Thomma B.P."/>
            <person name="Van De Peer Y."/>
            <person name="Bolton M.D."/>
        </authorList>
    </citation>
    <scope>NUCLEOTIDE SEQUENCE [LARGE SCALE GENOMIC DNA]</scope>
    <source>
        <strain evidence="2 3">09-40</strain>
    </source>
</reference>
<protein>
    <submittedName>
        <fullName evidence="2">Uncharacterized protein</fullName>
    </submittedName>
</protein>
<evidence type="ECO:0000256" key="1">
    <source>
        <dbReference type="SAM" id="Phobius"/>
    </source>
</evidence>
<evidence type="ECO:0000313" key="2">
    <source>
        <dbReference type="EMBL" id="PIA82985.1"/>
    </source>
</evidence>
<name>A0A2G5GRR5_CERBT</name>
<dbReference type="AlphaFoldDB" id="A0A2G5GRR5"/>
<accession>A0A2G5GRR5</accession>
<comment type="caution">
    <text evidence="2">The sequence shown here is derived from an EMBL/GenBank/DDBJ whole genome shotgun (WGS) entry which is preliminary data.</text>
</comment>
<dbReference type="EMBL" id="LKMD01000201">
    <property type="protein sequence ID" value="PIA82985.1"/>
    <property type="molecule type" value="Genomic_DNA"/>
</dbReference>
<gene>
    <name evidence="2" type="ORF">CB0940_12206</name>
</gene>
<feature type="transmembrane region" description="Helical" evidence="1">
    <location>
        <begin position="12"/>
        <end position="36"/>
    </location>
</feature>